<feature type="domain" description="Lactate racemase C-terminal" evidence="2">
    <location>
        <begin position="269"/>
        <end position="406"/>
    </location>
</feature>
<dbReference type="InterPro" id="IPR048520">
    <property type="entry name" value="LarA_C"/>
</dbReference>
<dbReference type="Pfam" id="PF21113">
    <property type="entry name" value="LarA_C"/>
    <property type="match status" value="1"/>
</dbReference>
<evidence type="ECO:0000259" key="2">
    <source>
        <dbReference type="Pfam" id="PF21113"/>
    </source>
</evidence>
<dbReference type="RefSeq" id="WP_084066493.1">
    <property type="nucleotide sequence ID" value="NZ_FWXY01000001.1"/>
</dbReference>
<dbReference type="GO" id="GO:0050043">
    <property type="term" value="F:lactate racemase activity"/>
    <property type="evidence" value="ECO:0007669"/>
    <property type="project" value="InterPro"/>
</dbReference>
<dbReference type="EMBL" id="FWXY01000001">
    <property type="protein sequence ID" value="SMC37173.1"/>
    <property type="molecule type" value="Genomic_DNA"/>
</dbReference>
<dbReference type="PANTHER" id="PTHR33171:SF17">
    <property type="entry name" value="LARA-LIKE N-TERMINAL DOMAIN-CONTAINING PROTEIN"/>
    <property type="match status" value="1"/>
</dbReference>
<dbReference type="InterPro" id="IPR048068">
    <property type="entry name" value="LarA-like"/>
</dbReference>
<accession>A0A1W1YM25</accession>
<dbReference type="AlphaFoldDB" id="A0A1W1YM25"/>
<keyword evidence="4" id="KW-1185">Reference proteome</keyword>
<dbReference type="PANTHER" id="PTHR33171">
    <property type="entry name" value="LAR_N DOMAIN-CONTAINING PROTEIN"/>
    <property type="match status" value="1"/>
</dbReference>
<dbReference type="Gene3D" id="3.90.226.30">
    <property type="match status" value="1"/>
</dbReference>
<feature type="domain" description="LarA-like N-terminal" evidence="1">
    <location>
        <begin position="7"/>
        <end position="199"/>
    </location>
</feature>
<evidence type="ECO:0000313" key="4">
    <source>
        <dbReference type="Proteomes" id="UP000192418"/>
    </source>
</evidence>
<evidence type="ECO:0000313" key="3">
    <source>
        <dbReference type="EMBL" id="SMC37173.1"/>
    </source>
</evidence>
<sequence>MKISVPYGKKGELTAEINDTIAPVFLEANDVNIGDTDNLIKGAMASPHESPDLSQFLGDAKDLLIIVNDATRPTPTKTVLDAIWDDIKDIPVKFIIATGAHRGPSEEEYVQIFGSHYENIKDKIIVHDALKDEEMVFLGTSSNGTEMSVHEAGVNAHKIIIIGSVEPHYFAGYTGGRKSFLPGIASYKTIEQNHKLALGPEACALALEGNPVHEDMVDALKVVKKEIFAIMTVLDKNHKVYAVTAGDIYASFDAAIERANEVFCAPIEKKADIVVSVVKFPADIDLYQAQKGIDNAKLALKENGILILVAKCRCGIGGKAFADLLGSCDTPQEVLDTIEKGYKLGYHKAAKMAEIGRWAEMWGVTDVPDEELSQLFIRPFDTLQEALDKALEQKGANADVMFLMDGSLTVPMLQNK</sequence>
<dbReference type="InterPro" id="IPR043166">
    <property type="entry name" value="LarA-like_C"/>
</dbReference>
<organism evidence="3 4">
    <name type="scientific">Desulfocicer vacuolatum DSM 3385</name>
    <dbReference type="NCBI Taxonomy" id="1121400"/>
    <lineage>
        <taxon>Bacteria</taxon>
        <taxon>Pseudomonadati</taxon>
        <taxon>Thermodesulfobacteriota</taxon>
        <taxon>Desulfobacteria</taxon>
        <taxon>Desulfobacterales</taxon>
        <taxon>Desulfobacteraceae</taxon>
        <taxon>Desulfocicer</taxon>
    </lineage>
</organism>
<dbReference type="Proteomes" id="UP000192418">
    <property type="component" value="Unassembled WGS sequence"/>
</dbReference>
<dbReference type="Gene3D" id="3.40.50.11440">
    <property type="match status" value="1"/>
</dbReference>
<gene>
    <name evidence="3" type="ORF">SAMN02746065_101180</name>
</gene>
<dbReference type="InterPro" id="IPR047926">
    <property type="entry name" value="Ni_dep_LarA"/>
</dbReference>
<protein>
    <submittedName>
        <fullName evidence="3">Nickel-dependent lactate racemase</fullName>
    </submittedName>
</protein>
<dbReference type="InterPro" id="IPR018657">
    <property type="entry name" value="LarA-like_N"/>
</dbReference>
<dbReference type="OrthoDB" id="9770545at2"/>
<name>A0A1W1YM25_9BACT</name>
<dbReference type="Pfam" id="PF09861">
    <property type="entry name" value="Lar_N"/>
    <property type="match status" value="1"/>
</dbReference>
<proteinExistence type="predicted"/>
<dbReference type="STRING" id="1121400.SAMN02746065_101180"/>
<evidence type="ECO:0000259" key="1">
    <source>
        <dbReference type="Pfam" id="PF09861"/>
    </source>
</evidence>
<reference evidence="3 4" key="1">
    <citation type="submission" date="2017-04" db="EMBL/GenBank/DDBJ databases">
        <authorList>
            <person name="Afonso C.L."/>
            <person name="Miller P.J."/>
            <person name="Scott M.A."/>
            <person name="Spackman E."/>
            <person name="Goraichik I."/>
            <person name="Dimitrov K.M."/>
            <person name="Suarez D.L."/>
            <person name="Swayne D.E."/>
        </authorList>
    </citation>
    <scope>NUCLEOTIDE SEQUENCE [LARGE SCALE GENOMIC DNA]</scope>
    <source>
        <strain evidence="3 4">DSM 3385</strain>
    </source>
</reference>
<dbReference type="NCBIfam" id="NF033504">
    <property type="entry name" value="Ni_dep_LarA"/>
    <property type="match status" value="1"/>
</dbReference>